<evidence type="ECO:0000313" key="3">
    <source>
        <dbReference type="Proteomes" id="UP000000542"/>
    </source>
</evidence>
<protein>
    <submittedName>
        <fullName evidence="2">Uncharacterized protein</fullName>
    </submittedName>
</protein>
<feature type="compositionally biased region" description="Polar residues" evidence="1">
    <location>
        <begin position="393"/>
        <end position="407"/>
    </location>
</feature>
<dbReference type="RefSeq" id="XP_001687018.1">
    <property type="nucleotide sequence ID" value="XM_001686966.1"/>
</dbReference>
<dbReference type="VEuPathDB" id="TriTrypDB:LmjF.36.4340"/>
<feature type="compositionally biased region" description="Polar residues" evidence="1">
    <location>
        <begin position="34"/>
        <end position="50"/>
    </location>
</feature>
<dbReference type="Proteomes" id="UP000000542">
    <property type="component" value="Chromosome 36"/>
</dbReference>
<accession>Q4Q0Y0</accession>
<dbReference type="VEuPathDB" id="TriTrypDB:LMJSD75_360054500"/>
<dbReference type="HOGENOM" id="CLU_508531_0_0_1"/>
<dbReference type="eggNOG" id="ENOG502SKCW">
    <property type="taxonomic scope" value="Eukaryota"/>
</dbReference>
<reference evidence="2 3" key="2">
    <citation type="journal article" date="2011" name="Genome Res.">
        <title>Chromosome and gene copy number variation allow major structural change between species and strains of Leishmania.</title>
        <authorList>
            <person name="Rogers M.B."/>
            <person name="Hilley J.D."/>
            <person name="Dickens N.J."/>
            <person name="Wilkes J."/>
            <person name="Bates P.A."/>
            <person name="Depledge D.P."/>
            <person name="Harris D."/>
            <person name="Her Y."/>
            <person name="Herzyk P."/>
            <person name="Imamura H."/>
            <person name="Otto T.D."/>
            <person name="Sanders M."/>
            <person name="Seeger K."/>
            <person name="Dujardin J.C."/>
            <person name="Berriman M."/>
            <person name="Smith D.F."/>
            <person name="Hertz-Fowler C."/>
            <person name="Mottram J.C."/>
        </authorList>
    </citation>
    <scope>NUCLEOTIDE SEQUENCE [LARGE SCALE GENOMIC DNA]</scope>
    <source>
        <strain evidence="3">MHOM/IL/81/Friedlin</strain>
    </source>
</reference>
<dbReference type="OMA" id="RFKYVPP"/>
<feature type="compositionally biased region" description="Polar residues" evidence="1">
    <location>
        <begin position="254"/>
        <end position="267"/>
    </location>
</feature>
<dbReference type="InParanoid" id="Q4Q0Y0"/>
<organism evidence="2 3">
    <name type="scientific">Leishmania major</name>
    <dbReference type="NCBI Taxonomy" id="5664"/>
    <lineage>
        <taxon>Eukaryota</taxon>
        <taxon>Discoba</taxon>
        <taxon>Euglenozoa</taxon>
        <taxon>Kinetoplastea</taxon>
        <taxon>Metakinetoplastina</taxon>
        <taxon>Trypanosomatida</taxon>
        <taxon>Trypanosomatidae</taxon>
        <taxon>Leishmaniinae</taxon>
        <taxon>Leishmania</taxon>
    </lineage>
</organism>
<feature type="region of interest" description="Disordered" evidence="1">
    <location>
        <begin position="69"/>
        <end position="94"/>
    </location>
</feature>
<dbReference type="SMR" id="Q4Q0Y0"/>
<dbReference type="AlphaFoldDB" id="Q4Q0Y0"/>
<dbReference type="GeneID" id="5655734"/>
<feature type="region of interest" description="Disordered" evidence="1">
    <location>
        <begin position="24"/>
        <end position="52"/>
    </location>
</feature>
<feature type="region of interest" description="Disordered" evidence="1">
    <location>
        <begin position="211"/>
        <end position="271"/>
    </location>
</feature>
<feature type="compositionally biased region" description="Polar residues" evidence="1">
    <location>
        <begin position="473"/>
        <end position="489"/>
    </location>
</feature>
<dbReference type="VEuPathDB" id="TriTrypDB:LMJFC_360059000"/>
<dbReference type="KEGG" id="lma:LMJF_36_4340"/>
<feature type="compositionally biased region" description="Polar residues" evidence="1">
    <location>
        <begin position="132"/>
        <end position="142"/>
    </location>
</feature>
<keyword evidence="3" id="KW-1185">Reference proteome</keyword>
<dbReference type="VEuPathDB" id="TriTrypDB:LMJLV39_360054600"/>
<feature type="region of interest" description="Disordered" evidence="1">
    <location>
        <begin position="123"/>
        <end position="183"/>
    </location>
</feature>
<feature type="compositionally biased region" description="Polar residues" evidence="1">
    <location>
        <begin position="422"/>
        <end position="439"/>
    </location>
</feature>
<feature type="compositionally biased region" description="Basic residues" evidence="1">
    <location>
        <begin position="443"/>
        <end position="452"/>
    </location>
</feature>
<evidence type="ECO:0000313" key="2">
    <source>
        <dbReference type="EMBL" id="CAJ09401.1"/>
    </source>
</evidence>
<proteinExistence type="predicted"/>
<feature type="region of interest" description="Disordered" evidence="1">
    <location>
        <begin position="389"/>
        <end position="514"/>
    </location>
</feature>
<reference evidence="2 3" key="1">
    <citation type="journal article" date="2005" name="Science">
        <title>The genome of the kinetoplastid parasite, Leishmania major.</title>
        <authorList>
            <person name="Ivens A.C."/>
            <person name="Peacock C.S."/>
            <person name="Worthey E.A."/>
            <person name="Murphy L."/>
            <person name="Aggarwal G."/>
            <person name="Berriman M."/>
            <person name="Sisk E."/>
            <person name="Rajandream M.A."/>
            <person name="Adlem E."/>
            <person name="Aert R."/>
            <person name="Anupama A."/>
            <person name="Apostolou Z."/>
            <person name="Attipoe P."/>
            <person name="Bason N."/>
            <person name="Bauser C."/>
            <person name="Beck A."/>
            <person name="Beverley S.M."/>
            <person name="Bianchettin G."/>
            <person name="Borzym K."/>
            <person name="Bothe G."/>
            <person name="Bruschi C.V."/>
            <person name="Collins M."/>
            <person name="Cadag E."/>
            <person name="Ciarloni L."/>
            <person name="Clayton C."/>
            <person name="Coulson R.M."/>
            <person name="Cronin A."/>
            <person name="Cruz A.K."/>
            <person name="Davies R.M."/>
            <person name="De Gaudenzi J."/>
            <person name="Dobson D.E."/>
            <person name="Duesterhoeft A."/>
            <person name="Fazelina G."/>
            <person name="Fosker N."/>
            <person name="Frasch A.C."/>
            <person name="Fraser A."/>
            <person name="Fuchs M."/>
            <person name="Gabel C."/>
            <person name="Goble A."/>
            <person name="Goffeau A."/>
            <person name="Harris D."/>
            <person name="Hertz-Fowler C."/>
            <person name="Hilbert H."/>
            <person name="Horn D."/>
            <person name="Huang Y."/>
            <person name="Klages S."/>
            <person name="Knights A."/>
            <person name="Kube M."/>
            <person name="Larke N."/>
            <person name="Litvin L."/>
            <person name="Lord A."/>
            <person name="Louie T."/>
            <person name="Marra M."/>
            <person name="Masuy D."/>
            <person name="Matthews K."/>
            <person name="Michaeli S."/>
            <person name="Mottram J.C."/>
            <person name="Muller-Auer S."/>
            <person name="Munden H."/>
            <person name="Nelson S."/>
            <person name="Norbertczak H."/>
            <person name="Oliver K."/>
            <person name="O'neil S."/>
            <person name="Pentony M."/>
            <person name="Pohl T.M."/>
            <person name="Price C."/>
            <person name="Purnelle B."/>
            <person name="Quail M.A."/>
            <person name="Rabbinowitsch E."/>
            <person name="Reinhardt R."/>
            <person name="Rieger M."/>
            <person name="Rinta J."/>
            <person name="Robben J."/>
            <person name="Robertson L."/>
            <person name="Ruiz J.C."/>
            <person name="Rutter S."/>
            <person name="Saunders D."/>
            <person name="Schafer M."/>
            <person name="Schein J."/>
            <person name="Schwartz D.C."/>
            <person name="Seeger K."/>
            <person name="Seyler A."/>
            <person name="Sharp S."/>
            <person name="Shin H."/>
            <person name="Sivam D."/>
            <person name="Squares R."/>
            <person name="Squares S."/>
            <person name="Tosato V."/>
            <person name="Vogt C."/>
            <person name="Volckaert G."/>
            <person name="Wambutt R."/>
            <person name="Warren T."/>
            <person name="Wedler H."/>
            <person name="Woodward J."/>
            <person name="Zhou S."/>
            <person name="Zimmermann W."/>
            <person name="Smith D.F."/>
            <person name="Blackwell J.M."/>
            <person name="Stuart K.D."/>
            <person name="Barrell B."/>
            <person name="Myler P.J."/>
        </authorList>
    </citation>
    <scope>NUCLEOTIDE SEQUENCE [LARGE SCALE GENOMIC DNA]</scope>
    <source>
        <strain evidence="3">MHOM/IL/81/Friedlin</strain>
    </source>
</reference>
<gene>
    <name evidence="2" type="ORF">LMJF_36_4340</name>
</gene>
<evidence type="ECO:0000256" key="1">
    <source>
        <dbReference type="SAM" id="MobiDB-lite"/>
    </source>
</evidence>
<feature type="compositionally biased region" description="Polar residues" evidence="1">
    <location>
        <begin position="211"/>
        <end position="229"/>
    </location>
</feature>
<sequence>MSSYDAMSAVSSNGAVMPEINLHPRLMTHRPESDSYTGSARHSSRSTRAVPTNAELAYAGVTAQDGVVQQLSSRSEERGSLAGPREVSAQSNSGHRALRAITACGSIDEPLQLSEPHQGRAIRDTPREQKPQQHQSQPTRSISHGVVARNAAGAGSSREPIRPGRSSCSSTPRIPSKHNDPYAHVTSVVQEYRQSRINALEAQYRVAHTHSNTSVSQGYDTRQSQSASPRSLEARRNASAHSRASARPRDGSWRMSSVSSRTRQNSPLPRAVEEEYLRGGVPRAALDAPHIRYAEALYNMYNSSSSSARRLACMSSMSSNMTTEYVPDVAKRIPDRFKYVPPTEEERRLHREATLRALEEWRRRQCARENAHCKGSEDMAAGGAAVELRNRNPPKNQSGTRSQQPQQAGHEEAAAWALQKGFDNTSDSFSGQARDSFTPSKKCSARKAKKIRSAAEQRDDYPTNEGAGEWERPQSSVGKRSGTLISRRQNGAGLRASSRKGRKSPTESARVEDGMKLNSFREKLLFDIAPPTVSIA</sequence>
<name>Q4Q0Y0_LEIMA</name>
<dbReference type="EMBL" id="FR796432">
    <property type="protein sequence ID" value="CAJ09401.1"/>
    <property type="molecule type" value="Genomic_DNA"/>
</dbReference>